<reference evidence="2" key="1">
    <citation type="journal article" date="2021" name="PeerJ">
        <title>Extensive microbial diversity within the chicken gut microbiome revealed by metagenomics and culture.</title>
        <authorList>
            <person name="Gilroy R."/>
            <person name="Ravi A."/>
            <person name="Getino M."/>
            <person name="Pursley I."/>
            <person name="Horton D.L."/>
            <person name="Alikhan N.F."/>
            <person name="Baker D."/>
            <person name="Gharbi K."/>
            <person name="Hall N."/>
            <person name="Watson M."/>
            <person name="Adriaenssens E.M."/>
            <person name="Foster-Nyarko E."/>
            <person name="Jarju S."/>
            <person name="Secka A."/>
            <person name="Antonio M."/>
            <person name="Oren A."/>
            <person name="Chaudhuri R.R."/>
            <person name="La Ragione R."/>
            <person name="Hildebrand F."/>
            <person name="Pallen M.J."/>
        </authorList>
    </citation>
    <scope>NUCLEOTIDE SEQUENCE</scope>
    <source>
        <strain evidence="2">23274</strain>
    </source>
</reference>
<evidence type="ECO:0000313" key="2">
    <source>
        <dbReference type="EMBL" id="HIX02542.1"/>
    </source>
</evidence>
<dbReference type="Gene3D" id="1.25.10.10">
    <property type="entry name" value="Leucine-rich Repeat Variant"/>
    <property type="match status" value="1"/>
</dbReference>
<proteinExistence type="predicted"/>
<name>A0A9D1UY08_9BACT</name>
<dbReference type="InterPro" id="IPR011989">
    <property type="entry name" value="ARM-like"/>
</dbReference>
<feature type="domain" description="Gingipain" evidence="1">
    <location>
        <begin position="33"/>
        <end position="405"/>
    </location>
</feature>
<dbReference type="Pfam" id="PF01364">
    <property type="entry name" value="Peptidase_C25"/>
    <property type="match status" value="1"/>
</dbReference>
<evidence type="ECO:0000313" key="3">
    <source>
        <dbReference type="Proteomes" id="UP000824202"/>
    </source>
</evidence>
<dbReference type="GO" id="GO:0008234">
    <property type="term" value="F:cysteine-type peptidase activity"/>
    <property type="evidence" value="ECO:0007669"/>
    <property type="project" value="InterPro"/>
</dbReference>
<evidence type="ECO:0000259" key="1">
    <source>
        <dbReference type="Pfam" id="PF01364"/>
    </source>
</evidence>
<dbReference type="SUPFAM" id="SSF48371">
    <property type="entry name" value="ARM repeat"/>
    <property type="match status" value="1"/>
</dbReference>
<dbReference type="GO" id="GO:0006508">
    <property type="term" value="P:proteolysis"/>
    <property type="evidence" value="ECO:0007669"/>
    <property type="project" value="InterPro"/>
</dbReference>
<comment type="caution">
    <text evidence="2">The sequence shown here is derived from an EMBL/GenBank/DDBJ whole genome shotgun (WGS) entry which is preliminary data.</text>
</comment>
<dbReference type="InterPro" id="IPR016024">
    <property type="entry name" value="ARM-type_fold"/>
</dbReference>
<sequence length="729" mass="83127">MRTLILVALFCLCVFGVRAKSLDYGTFAIVVDEKSAVEAAEELKAYAEAIGHVQRMRVLTIIDRWHVPDSIRACLKDLHETQGLVGAVFVGDIPVPMIRDAQHLTSAFKMDQRADWKESSVPSDRFYDDFGLRFDYLGKAKDAPFYYYSLRADSKQYLKPDIFTGRIRPTDAGGVSRYEKLRRYLRKAVKAKYESNVLNQVFYFTGNGSLSESAVAAIDEKQAYYEHFPWLLDALQSISYMDFSQDAAIKERMMNELMRPDLDLAVLHHHGDWNIQYLSAQALPKTVEDAKSFICEDLRGKIRRKGSLRSKDSLIQAVAEQYDVPVSWLSDVFEPETIYRDSLAQALLDLHLADFQEYGFKPNCRFVILDACYNGSFHREDCIANAYIFSEGETVAVIGGSVNVLQDKWYDKYIGLLGLGMYAGYVNVFQHYLESHLIGDPTFSFVSPVADVPDINRWLAWRGNKRLARVLHRNVGEESYPDVQCLALALLHDAGEMDAAGLLRALCTSPYAVVRLQALQLLACEEGDAFVEGISTALFDRNEMVQRFAVNYVRQNGDDRLAAPLMRLFVANNVSARVRFNLEQALMFYPEEVLLPEFEKQFAACNYIHKEQRSEFLKNKIEYGAYRWSGEVDSLLAPGLSGKEFDFIAACMRLYCPHGRIPDLLNFVCTTNREEWQVKIWEALGWYVYSCQADAIAERAKQVSGDASFSEKVRNEALKTYNRITQRKR</sequence>
<organism evidence="2 3">
    <name type="scientific">Candidatus Odoribacter faecigallinarum</name>
    <dbReference type="NCBI Taxonomy" id="2838706"/>
    <lineage>
        <taxon>Bacteria</taxon>
        <taxon>Pseudomonadati</taxon>
        <taxon>Bacteroidota</taxon>
        <taxon>Bacteroidia</taxon>
        <taxon>Bacteroidales</taxon>
        <taxon>Odoribacteraceae</taxon>
        <taxon>Odoribacter</taxon>
    </lineage>
</organism>
<accession>A0A9D1UY08</accession>
<gene>
    <name evidence="2" type="ORF">H9863_00280</name>
</gene>
<dbReference type="AlphaFoldDB" id="A0A9D1UY08"/>
<reference evidence="2" key="2">
    <citation type="submission" date="2021-04" db="EMBL/GenBank/DDBJ databases">
        <authorList>
            <person name="Gilroy R."/>
        </authorList>
    </citation>
    <scope>NUCLEOTIDE SEQUENCE</scope>
    <source>
        <strain evidence="2">23274</strain>
    </source>
</reference>
<protein>
    <submittedName>
        <fullName evidence="2">HEAT repeat domain-containing protein</fullName>
    </submittedName>
</protein>
<dbReference type="Proteomes" id="UP000824202">
    <property type="component" value="Unassembled WGS sequence"/>
</dbReference>
<dbReference type="InterPro" id="IPR001769">
    <property type="entry name" value="Gingipain"/>
</dbReference>
<dbReference type="EMBL" id="DXFT01000005">
    <property type="protein sequence ID" value="HIX02542.1"/>
    <property type="molecule type" value="Genomic_DNA"/>
</dbReference>